<comment type="caution">
    <text evidence="1">The sequence shown here is derived from an EMBL/GenBank/DDBJ whole genome shotgun (WGS) entry which is preliminary data.</text>
</comment>
<dbReference type="AlphaFoldDB" id="A0A8H5BR26"/>
<name>A0A8H5BR26_9AGAR</name>
<dbReference type="EMBL" id="JAACJM010000379">
    <property type="protein sequence ID" value="KAF5327962.1"/>
    <property type="molecule type" value="Genomic_DNA"/>
</dbReference>
<dbReference type="OrthoDB" id="4487085at2759"/>
<dbReference type="InterPro" id="IPR027417">
    <property type="entry name" value="P-loop_NTPase"/>
</dbReference>
<evidence type="ECO:0008006" key="3">
    <source>
        <dbReference type="Google" id="ProtNLM"/>
    </source>
</evidence>
<accession>A0A8H5BR26</accession>
<dbReference type="Proteomes" id="UP000559256">
    <property type="component" value="Unassembled WGS sequence"/>
</dbReference>
<organism evidence="1 2">
    <name type="scientific">Tetrapyrgos nigripes</name>
    <dbReference type="NCBI Taxonomy" id="182062"/>
    <lineage>
        <taxon>Eukaryota</taxon>
        <taxon>Fungi</taxon>
        <taxon>Dikarya</taxon>
        <taxon>Basidiomycota</taxon>
        <taxon>Agaricomycotina</taxon>
        <taxon>Agaricomycetes</taxon>
        <taxon>Agaricomycetidae</taxon>
        <taxon>Agaricales</taxon>
        <taxon>Marasmiineae</taxon>
        <taxon>Marasmiaceae</taxon>
        <taxon>Tetrapyrgos</taxon>
    </lineage>
</organism>
<sequence>MQPQRPHLQLTSKKLAKVAGIEDEVKDVKDFLGRNCKDSLLIFDSVDNPDIDLRNYIPSCSHGNVIITSRLAETKHVASSNCHIDLNDLEKEDAIELLLQHAHEEKSADTNKLASGLLIHLGIML</sequence>
<proteinExistence type="predicted"/>
<keyword evidence="2" id="KW-1185">Reference proteome</keyword>
<evidence type="ECO:0000313" key="1">
    <source>
        <dbReference type="EMBL" id="KAF5327962.1"/>
    </source>
</evidence>
<protein>
    <recommendedName>
        <fullName evidence="3">NB-ARC domain-containing protein</fullName>
    </recommendedName>
</protein>
<reference evidence="1 2" key="1">
    <citation type="journal article" date="2020" name="ISME J.">
        <title>Uncovering the hidden diversity of litter-decomposition mechanisms in mushroom-forming fungi.</title>
        <authorList>
            <person name="Floudas D."/>
            <person name="Bentzer J."/>
            <person name="Ahren D."/>
            <person name="Johansson T."/>
            <person name="Persson P."/>
            <person name="Tunlid A."/>
        </authorList>
    </citation>
    <scope>NUCLEOTIDE SEQUENCE [LARGE SCALE GENOMIC DNA]</scope>
    <source>
        <strain evidence="1 2">CBS 291.85</strain>
    </source>
</reference>
<gene>
    <name evidence="1" type="ORF">D9758_017750</name>
</gene>
<dbReference type="SUPFAM" id="SSF52540">
    <property type="entry name" value="P-loop containing nucleoside triphosphate hydrolases"/>
    <property type="match status" value="1"/>
</dbReference>
<evidence type="ECO:0000313" key="2">
    <source>
        <dbReference type="Proteomes" id="UP000559256"/>
    </source>
</evidence>